<accession>A0ABN9MJS1</accession>
<feature type="signal peptide" evidence="2">
    <location>
        <begin position="1"/>
        <end position="22"/>
    </location>
</feature>
<protein>
    <recommendedName>
        <fullName evidence="3">Ig-like domain-containing protein</fullName>
    </recommendedName>
</protein>
<keyword evidence="1" id="KW-1133">Transmembrane helix</keyword>
<dbReference type="SUPFAM" id="SSF48726">
    <property type="entry name" value="Immunoglobulin"/>
    <property type="match status" value="2"/>
</dbReference>
<dbReference type="PANTHER" id="PTHR11422:SF0">
    <property type="entry name" value="T-CELL SURFACE GLYCOPROTEIN CD4"/>
    <property type="match status" value="1"/>
</dbReference>
<dbReference type="InterPro" id="IPR003598">
    <property type="entry name" value="Ig_sub2"/>
</dbReference>
<keyword evidence="2" id="KW-0732">Signal</keyword>
<dbReference type="PANTHER" id="PTHR11422">
    <property type="entry name" value="T-CELL SURFACE GLYCOPROTEIN CD4"/>
    <property type="match status" value="1"/>
</dbReference>
<feature type="chain" id="PRO_5046026772" description="Ig-like domain-containing protein" evidence="2">
    <location>
        <begin position="23"/>
        <end position="466"/>
    </location>
</feature>
<dbReference type="InterPro" id="IPR036179">
    <property type="entry name" value="Ig-like_dom_sf"/>
</dbReference>
<dbReference type="InterPro" id="IPR003599">
    <property type="entry name" value="Ig_sub"/>
</dbReference>
<feature type="domain" description="Ig-like" evidence="3">
    <location>
        <begin position="32"/>
        <end position="120"/>
    </location>
</feature>
<feature type="transmembrane region" description="Helical" evidence="1">
    <location>
        <begin position="407"/>
        <end position="431"/>
    </location>
</feature>
<sequence length="466" mass="51718">MKQKLQRFSLYFLCLQTGVTLGFNEKILAEVGKKISLPCGESRNGDNQDIQWNKDGKMFVRYNAQQAYNRQNTHNKAVPGSDRFNIQPGITNNLETTTVQLIDAGTFTCKKSGSEVKSVELIVFEVSAEPSNILLMSENLKLSVKSSPVMNFDVSWLKNGVKIADGPNVEVKNITIEQSGNYTCCIKIKDGAQTCFTKAISVKGFTTSPAIVYMSGKKPITLPFIFNFKVRDSPLQDDARAVEGTIKYLSSTVQTLTVTSGAACWPQKCQTKSDPKDLSASIRSPQSGLYRMEIVLKIGEREKKLQREVCVANITVSTSHNNIVSESNVTLLCGTNCIEKDGRLCWRHENKSYEICGPPGKGKLAKEMTIAPEMTGNWTCGVFIGEKRLASTNLTLELQQGFLSSPLFWLTVVVGAIVFLLIVIILTIMIARHRRVVCTTAAKTEHIIRILHYYGRVLYFVGLSIQ</sequence>
<keyword evidence="1" id="KW-0812">Transmembrane</keyword>
<organism evidence="4 5">
    <name type="scientific">Ranitomeya imitator</name>
    <name type="common">mimic poison frog</name>
    <dbReference type="NCBI Taxonomy" id="111125"/>
    <lineage>
        <taxon>Eukaryota</taxon>
        <taxon>Metazoa</taxon>
        <taxon>Chordata</taxon>
        <taxon>Craniata</taxon>
        <taxon>Vertebrata</taxon>
        <taxon>Euteleostomi</taxon>
        <taxon>Amphibia</taxon>
        <taxon>Batrachia</taxon>
        <taxon>Anura</taxon>
        <taxon>Neobatrachia</taxon>
        <taxon>Hyloidea</taxon>
        <taxon>Dendrobatidae</taxon>
        <taxon>Dendrobatinae</taxon>
        <taxon>Ranitomeya</taxon>
    </lineage>
</organism>
<dbReference type="Gene3D" id="2.60.40.10">
    <property type="entry name" value="Immunoglobulins"/>
    <property type="match status" value="2"/>
</dbReference>
<name>A0ABN9MJS1_9NEOB</name>
<evidence type="ECO:0000256" key="1">
    <source>
        <dbReference type="SAM" id="Phobius"/>
    </source>
</evidence>
<evidence type="ECO:0000313" key="4">
    <source>
        <dbReference type="EMBL" id="CAJ0965616.1"/>
    </source>
</evidence>
<proteinExistence type="predicted"/>
<dbReference type="SMART" id="SM00408">
    <property type="entry name" value="IGc2"/>
    <property type="match status" value="2"/>
</dbReference>
<comment type="caution">
    <text evidence="4">The sequence shown here is derived from an EMBL/GenBank/DDBJ whole genome shotgun (WGS) entry which is preliminary data.</text>
</comment>
<dbReference type="Proteomes" id="UP001176940">
    <property type="component" value="Unassembled WGS sequence"/>
</dbReference>
<dbReference type="PROSITE" id="PS50835">
    <property type="entry name" value="IG_LIKE"/>
    <property type="match status" value="1"/>
</dbReference>
<dbReference type="EMBL" id="CAUEEQ010068579">
    <property type="protein sequence ID" value="CAJ0965616.1"/>
    <property type="molecule type" value="Genomic_DNA"/>
</dbReference>
<dbReference type="InterPro" id="IPR007110">
    <property type="entry name" value="Ig-like_dom"/>
</dbReference>
<gene>
    <name evidence="4" type="ORF">RIMI_LOCUS20467310</name>
</gene>
<keyword evidence="5" id="KW-1185">Reference proteome</keyword>
<evidence type="ECO:0000256" key="2">
    <source>
        <dbReference type="SAM" id="SignalP"/>
    </source>
</evidence>
<evidence type="ECO:0000259" key="3">
    <source>
        <dbReference type="PROSITE" id="PS50835"/>
    </source>
</evidence>
<reference evidence="4" key="1">
    <citation type="submission" date="2023-07" db="EMBL/GenBank/DDBJ databases">
        <authorList>
            <person name="Stuckert A."/>
        </authorList>
    </citation>
    <scope>NUCLEOTIDE SEQUENCE</scope>
</reference>
<dbReference type="SMART" id="SM00409">
    <property type="entry name" value="IG"/>
    <property type="match status" value="2"/>
</dbReference>
<evidence type="ECO:0000313" key="5">
    <source>
        <dbReference type="Proteomes" id="UP001176940"/>
    </source>
</evidence>
<dbReference type="InterPro" id="IPR013783">
    <property type="entry name" value="Ig-like_fold"/>
</dbReference>
<keyword evidence="1" id="KW-0472">Membrane</keyword>